<keyword evidence="4" id="KW-0812">Transmembrane</keyword>
<dbReference type="InterPro" id="IPR039426">
    <property type="entry name" value="TonB-dep_rcpt-like"/>
</dbReference>
<keyword evidence="2" id="KW-0813">Transport</keyword>
<dbReference type="PANTHER" id="PTHR30069">
    <property type="entry name" value="TONB-DEPENDENT OUTER MEMBRANE RECEPTOR"/>
    <property type="match status" value="1"/>
</dbReference>
<protein>
    <submittedName>
        <fullName evidence="9">TonB-dependent receptor plug domain-containing protein</fullName>
    </submittedName>
</protein>
<comment type="caution">
    <text evidence="9">The sequence shown here is derived from an EMBL/GenBank/DDBJ whole genome shotgun (WGS) entry which is preliminary data.</text>
</comment>
<name>A0ABT6Q308_9PROT</name>
<accession>A0ABT6Q308</accession>
<evidence type="ECO:0000256" key="2">
    <source>
        <dbReference type="ARBA" id="ARBA00022448"/>
    </source>
</evidence>
<evidence type="ECO:0000256" key="4">
    <source>
        <dbReference type="ARBA" id="ARBA00022692"/>
    </source>
</evidence>
<dbReference type="EMBL" id="JASBAO010000001">
    <property type="protein sequence ID" value="MDI2091405.1"/>
    <property type="molecule type" value="Genomic_DNA"/>
</dbReference>
<dbReference type="Proteomes" id="UP001431634">
    <property type="component" value="Unassembled WGS sequence"/>
</dbReference>
<dbReference type="InterPro" id="IPR036942">
    <property type="entry name" value="Beta-barrel_TonB_sf"/>
</dbReference>
<dbReference type="InterPro" id="IPR012910">
    <property type="entry name" value="Plug_dom"/>
</dbReference>
<evidence type="ECO:0000256" key="1">
    <source>
        <dbReference type="ARBA" id="ARBA00004571"/>
    </source>
</evidence>
<evidence type="ECO:0000259" key="8">
    <source>
        <dbReference type="Pfam" id="PF07715"/>
    </source>
</evidence>
<proteinExistence type="predicted"/>
<keyword evidence="5" id="KW-0472">Membrane</keyword>
<comment type="subcellular location">
    <subcellularLocation>
        <location evidence="1">Cell outer membrane</location>
        <topology evidence="1">Multi-pass membrane protein</topology>
    </subcellularLocation>
</comment>
<feature type="domain" description="TonB-dependent receptor plug" evidence="8">
    <location>
        <begin position="66"/>
        <end position="166"/>
    </location>
</feature>
<evidence type="ECO:0000256" key="7">
    <source>
        <dbReference type="SAM" id="SignalP"/>
    </source>
</evidence>
<feature type="signal peptide" evidence="7">
    <location>
        <begin position="1"/>
        <end position="26"/>
    </location>
</feature>
<reference evidence="9" key="1">
    <citation type="submission" date="2023-05" db="EMBL/GenBank/DDBJ databases">
        <title>Whole genome sequence of Commensalibacter sp.</title>
        <authorList>
            <person name="Charoenyingcharoen P."/>
            <person name="Yukphan P."/>
        </authorList>
    </citation>
    <scope>NUCLEOTIDE SEQUENCE</scope>
    <source>
        <strain evidence="9">TBRC 16381</strain>
    </source>
</reference>
<dbReference type="RefSeq" id="WP_281448501.1">
    <property type="nucleotide sequence ID" value="NZ_JASBAO010000001.1"/>
</dbReference>
<evidence type="ECO:0000256" key="6">
    <source>
        <dbReference type="ARBA" id="ARBA00023237"/>
    </source>
</evidence>
<dbReference type="Gene3D" id="2.170.130.10">
    <property type="entry name" value="TonB-dependent receptor, plug domain"/>
    <property type="match status" value="1"/>
</dbReference>
<evidence type="ECO:0000313" key="10">
    <source>
        <dbReference type="Proteomes" id="UP001431634"/>
    </source>
</evidence>
<dbReference type="InterPro" id="IPR037066">
    <property type="entry name" value="Plug_dom_sf"/>
</dbReference>
<evidence type="ECO:0000256" key="5">
    <source>
        <dbReference type="ARBA" id="ARBA00023136"/>
    </source>
</evidence>
<evidence type="ECO:0000313" key="9">
    <source>
        <dbReference type="EMBL" id="MDI2091405.1"/>
    </source>
</evidence>
<keyword evidence="9" id="KW-0675">Receptor</keyword>
<dbReference type="Pfam" id="PF07715">
    <property type="entry name" value="Plug"/>
    <property type="match status" value="1"/>
</dbReference>
<keyword evidence="7" id="KW-0732">Signal</keyword>
<evidence type="ECO:0000256" key="3">
    <source>
        <dbReference type="ARBA" id="ARBA00022452"/>
    </source>
</evidence>
<keyword evidence="6" id="KW-0998">Cell outer membrane</keyword>
<organism evidence="9 10">
    <name type="scientific">Commensalibacter oyaizuii</name>
    <dbReference type="NCBI Taxonomy" id="3043873"/>
    <lineage>
        <taxon>Bacteria</taxon>
        <taxon>Pseudomonadati</taxon>
        <taxon>Pseudomonadota</taxon>
        <taxon>Alphaproteobacteria</taxon>
        <taxon>Acetobacterales</taxon>
        <taxon>Acetobacteraceae</taxon>
    </lineage>
</organism>
<gene>
    <name evidence="9" type="ORF">QJV27_08485</name>
</gene>
<dbReference type="Gene3D" id="2.40.170.20">
    <property type="entry name" value="TonB-dependent receptor, beta-barrel domain"/>
    <property type="match status" value="1"/>
</dbReference>
<keyword evidence="3" id="KW-1134">Transmembrane beta strand</keyword>
<feature type="chain" id="PRO_5047058492" evidence="7">
    <location>
        <begin position="27"/>
        <end position="734"/>
    </location>
</feature>
<dbReference type="PANTHER" id="PTHR30069:SF49">
    <property type="entry name" value="OUTER MEMBRANE PROTEIN C"/>
    <property type="match status" value="1"/>
</dbReference>
<sequence>MPFFQRSSYRFSLLLSIFVVHPPALAQGPSDHSTTVNTQNRTIIPAINIDADDSLEDFSENPPGGTILKQDQLKNIVNNSPDTANLLKNQLGVSLYGAGRISSLPALNGMADDRVAANIDGVRITADCPNHMNPALSYLDPHDVAVAKIVAGITPVSMGGDSLGGTIDIERQSPVFAKKKNKILVAGQVSGFFHSNGKGLGSSGNVTVANDHLSIRYNGSWSQSRNYHAGAGGGKVHSTQYKMFSHDVTLAYKKDNHLLSLTMGQTDTPYEAFPNQYMDMTKNQSIFINGKYQGDFDWGTLEARGYWQRVTHVMNMLGDKGGHTQTTGMPMNLVSRLAGYSIKANIFLNDTNTLRVGNSFDHSGLNDWWPPLQGSMMMGPYTYHNINNGHRNRLGTFAEWESQWTPKFTTLLGVRNDVVMMNTGEISGYKGLSGMNAAERLAMNQFNAANRGKTDVNFDVTALAKWQANHYITWEGGYARKTRSPNMYERYSWGTTPMAMKMLGWFGDGNGYVGNINLKPEVGNTISTTLTVHDPKQEIWEVKIQPFYTYIHHYINVNYLGKIAGRGALKTVSALQFANHNAQIYGVNSSGSYKLWDNKNYGKGLIQGNLNWVKGTDLTNHNNLYHMMPVNGTLSLNETVGPWTGRVEVNFVNTKSLIDPLRREPKTPGYILLNLGGSYSWNMFRVDAGIDNVMNKKYYLPLGGMSLGDLIATNTVRAVPGIGRSFNVSLTASF</sequence>
<dbReference type="SUPFAM" id="SSF56935">
    <property type="entry name" value="Porins"/>
    <property type="match status" value="1"/>
</dbReference>
<keyword evidence="10" id="KW-1185">Reference proteome</keyword>